<dbReference type="InterPro" id="IPR050317">
    <property type="entry name" value="Plant_Fungal_Acyltransferase"/>
</dbReference>
<evidence type="ECO:0000313" key="3">
    <source>
        <dbReference type="Proteomes" id="UP001141552"/>
    </source>
</evidence>
<dbReference type="Pfam" id="PF02458">
    <property type="entry name" value="Transferase"/>
    <property type="match status" value="2"/>
</dbReference>
<dbReference type="EMBL" id="JAKUCV010001277">
    <property type="protein sequence ID" value="KAJ4847055.1"/>
    <property type="molecule type" value="Genomic_DNA"/>
</dbReference>
<comment type="similarity">
    <text evidence="1">Belongs to the plant acyltransferase family.</text>
</comment>
<dbReference type="PANTHER" id="PTHR31642:SF231">
    <property type="entry name" value="BAHD FAMILY ACYLTRANSFERASE, CLADE V"/>
    <property type="match status" value="1"/>
</dbReference>
<dbReference type="InterPro" id="IPR023213">
    <property type="entry name" value="CAT-like_dom_sf"/>
</dbReference>
<accession>A0A9Q0GDI3</accession>
<dbReference type="GO" id="GO:0016747">
    <property type="term" value="F:acyltransferase activity, transferring groups other than amino-acyl groups"/>
    <property type="evidence" value="ECO:0007669"/>
    <property type="project" value="TreeGrafter"/>
</dbReference>
<name>A0A9Q0GDI3_9ROSI</name>
<keyword evidence="3" id="KW-1185">Reference proteome</keyword>
<dbReference type="Proteomes" id="UP001141552">
    <property type="component" value="Unassembled WGS sequence"/>
</dbReference>
<sequence>MDNTICITNRDVVKEDPVKLVSSNNPSPVETVYLSNIDQAVSFNVETIYLFEVAPSKSSSTQDVSDRVKKAVEDTLLVPYYFMAGRLNINEKTKRLELVCDNSGVLFVSASSRLELKDLGNLSLPNPTFHHFIHRPGLYKSLAETALLTIQAMLYYLNIYKSQDLHVEVSQSGLWHTMPYLMAKEPLISSLPSSFTVPGQAFPSPLIFSKTYVHKVFFFSPEKIATLKEKAMAHCSSFEVMVAHTWKARTKAVFANLDAYSTVLFAVDIRSRISPALPDGFAGNAVMTAFATAKVGDLLDLPLSFAVRKIKEANERVTSDYIRSAIDWLEVYKGVPAACNGNFYVSAWWKLPFHELDFGFGKPVHVGPVVFGNDQFVVLLPEGNSVDNEGGIKLWIGLEPEKMDRFMTHILDI</sequence>
<reference evidence="2" key="1">
    <citation type="submission" date="2022-02" db="EMBL/GenBank/DDBJ databases">
        <authorList>
            <person name="Henning P.M."/>
            <person name="McCubbin A.G."/>
            <person name="Shore J.S."/>
        </authorList>
    </citation>
    <scope>NUCLEOTIDE SEQUENCE</scope>
    <source>
        <strain evidence="2">F60SS</strain>
        <tissue evidence="2">Leaves</tissue>
    </source>
</reference>
<organism evidence="2 3">
    <name type="scientific">Turnera subulata</name>
    <dbReference type="NCBI Taxonomy" id="218843"/>
    <lineage>
        <taxon>Eukaryota</taxon>
        <taxon>Viridiplantae</taxon>
        <taxon>Streptophyta</taxon>
        <taxon>Embryophyta</taxon>
        <taxon>Tracheophyta</taxon>
        <taxon>Spermatophyta</taxon>
        <taxon>Magnoliopsida</taxon>
        <taxon>eudicotyledons</taxon>
        <taxon>Gunneridae</taxon>
        <taxon>Pentapetalae</taxon>
        <taxon>rosids</taxon>
        <taxon>fabids</taxon>
        <taxon>Malpighiales</taxon>
        <taxon>Passifloraceae</taxon>
        <taxon>Turnera</taxon>
    </lineage>
</organism>
<gene>
    <name evidence="2" type="ORF">Tsubulata_037448</name>
</gene>
<dbReference type="AlphaFoldDB" id="A0A9Q0GDI3"/>
<evidence type="ECO:0008006" key="4">
    <source>
        <dbReference type="Google" id="ProtNLM"/>
    </source>
</evidence>
<dbReference type="Gene3D" id="3.30.559.10">
    <property type="entry name" value="Chloramphenicol acetyltransferase-like domain"/>
    <property type="match status" value="2"/>
</dbReference>
<dbReference type="OrthoDB" id="671439at2759"/>
<evidence type="ECO:0000313" key="2">
    <source>
        <dbReference type="EMBL" id="KAJ4847055.1"/>
    </source>
</evidence>
<comment type="caution">
    <text evidence="2">The sequence shown here is derived from an EMBL/GenBank/DDBJ whole genome shotgun (WGS) entry which is preliminary data.</text>
</comment>
<evidence type="ECO:0000256" key="1">
    <source>
        <dbReference type="ARBA" id="ARBA00009861"/>
    </source>
</evidence>
<protein>
    <recommendedName>
        <fullName evidence="4">Omega-hydroxypalmitate O-feruloyl transferase</fullName>
    </recommendedName>
</protein>
<reference evidence="2" key="2">
    <citation type="journal article" date="2023" name="Plants (Basel)">
        <title>Annotation of the Turnera subulata (Passifloraceae) Draft Genome Reveals the S-Locus Evolved after the Divergence of Turneroideae from Passifloroideae in a Stepwise Manner.</title>
        <authorList>
            <person name="Henning P.M."/>
            <person name="Roalson E.H."/>
            <person name="Mir W."/>
            <person name="McCubbin A.G."/>
            <person name="Shore J.S."/>
        </authorList>
    </citation>
    <scope>NUCLEOTIDE SEQUENCE</scope>
    <source>
        <tissue evidence="2">Leaves</tissue>
    </source>
</reference>
<dbReference type="PANTHER" id="PTHR31642">
    <property type="entry name" value="TRICHOTHECENE 3-O-ACETYLTRANSFERASE"/>
    <property type="match status" value="1"/>
</dbReference>
<proteinExistence type="inferred from homology"/>